<gene>
    <name evidence="3" type="ORF">Sradi_3805600</name>
</gene>
<evidence type="ECO:0000256" key="1">
    <source>
        <dbReference type="SAM" id="MobiDB-lite"/>
    </source>
</evidence>
<evidence type="ECO:0000259" key="2">
    <source>
        <dbReference type="Pfam" id="PF03372"/>
    </source>
</evidence>
<dbReference type="PANTHER" id="PTHR33710:SF71">
    <property type="entry name" value="ENDONUCLEASE_EXONUCLEASE_PHOSPHATASE DOMAIN-CONTAINING PROTEIN"/>
    <property type="match status" value="1"/>
</dbReference>
<reference evidence="3" key="1">
    <citation type="submission" date="2020-06" db="EMBL/GenBank/DDBJ databases">
        <authorList>
            <person name="Li T."/>
            <person name="Hu X."/>
            <person name="Zhang T."/>
            <person name="Song X."/>
            <person name="Zhang H."/>
            <person name="Dai N."/>
            <person name="Sheng W."/>
            <person name="Hou X."/>
            <person name="Wei L."/>
        </authorList>
    </citation>
    <scope>NUCLEOTIDE SEQUENCE</scope>
    <source>
        <strain evidence="3">G02</strain>
        <tissue evidence="3">Leaf</tissue>
    </source>
</reference>
<comment type="caution">
    <text evidence="3">The sequence shown here is derived from an EMBL/GenBank/DDBJ whole genome shotgun (WGS) entry which is preliminary data.</text>
</comment>
<dbReference type="PANTHER" id="PTHR33710">
    <property type="entry name" value="BNAC02G09200D PROTEIN"/>
    <property type="match status" value="1"/>
</dbReference>
<evidence type="ECO:0000313" key="3">
    <source>
        <dbReference type="EMBL" id="KAL0361211.1"/>
    </source>
</evidence>
<protein>
    <recommendedName>
        <fullName evidence="2">Endonuclease/exonuclease/phosphatase domain-containing protein</fullName>
    </recommendedName>
</protein>
<name>A0AAW2Q083_SESRA</name>
<dbReference type="AlphaFoldDB" id="A0AAW2Q083"/>
<dbReference type="InterPro" id="IPR036691">
    <property type="entry name" value="Endo/exonu/phosph_ase_sf"/>
</dbReference>
<dbReference type="Gene3D" id="3.60.10.10">
    <property type="entry name" value="Endonuclease/exonuclease/phosphatase"/>
    <property type="match status" value="1"/>
</dbReference>
<dbReference type="InterPro" id="IPR005135">
    <property type="entry name" value="Endo/exonuclease/phosphatase"/>
</dbReference>
<reference evidence="3" key="2">
    <citation type="journal article" date="2024" name="Plant">
        <title>Genomic evolution and insights into agronomic trait innovations of Sesamum species.</title>
        <authorList>
            <person name="Miao H."/>
            <person name="Wang L."/>
            <person name="Qu L."/>
            <person name="Liu H."/>
            <person name="Sun Y."/>
            <person name="Le M."/>
            <person name="Wang Q."/>
            <person name="Wei S."/>
            <person name="Zheng Y."/>
            <person name="Lin W."/>
            <person name="Duan Y."/>
            <person name="Cao H."/>
            <person name="Xiong S."/>
            <person name="Wang X."/>
            <person name="Wei L."/>
            <person name="Li C."/>
            <person name="Ma Q."/>
            <person name="Ju M."/>
            <person name="Zhao R."/>
            <person name="Li G."/>
            <person name="Mu C."/>
            <person name="Tian Q."/>
            <person name="Mei H."/>
            <person name="Zhang T."/>
            <person name="Gao T."/>
            <person name="Zhang H."/>
        </authorList>
    </citation>
    <scope>NUCLEOTIDE SEQUENCE</scope>
    <source>
        <strain evidence="3">G02</strain>
    </source>
</reference>
<feature type="domain" description="Endonuclease/exonuclease/phosphatase" evidence="2">
    <location>
        <begin position="4"/>
        <end position="224"/>
    </location>
</feature>
<dbReference type="EMBL" id="JACGWJ010000016">
    <property type="protein sequence ID" value="KAL0361211.1"/>
    <property type="molecule type" value="Genomic_DNA"/>
</dbReference>
<sequence>MILLSWNCQGLGTPCTVHTLGDLLRTYRPSLVFLAETKCKTGRIESLKHRFDYFGCCVESQGQSGGLALLWTKSVSVQLQSFGHHHIDATVYPESKSEAWRFTGFYGFADTASRQLSWDLILTLKRQSCRPWLVAGDFNEILCETEKKGGRPRPLWQIRNFREALATNDLFDLGFDGEPFTWCNQHPEPDTIYERLDRACSDSSWQTRFPAAVVRHIPVVSSDHSALLIDIEPAHRPSRPRYKPFRFEAAWASSTDCEQVIREGWHILNDSSHFPLLSKLSSCTSRLKEWSTKQGTLSLKQQIQHCEAKLTRIRRQPLTPANKSEANRIRGELERLLAEDEVYWKQRGKVHWLREGDRNTSFFHNQANTRRRMNAISNSEHRNGAVARGTERYTTAH</sequence>
<feature type="region of interest" description="Disordered" evidence="1">
    <location>
        <begin position="376"/>
        <end position="397"/>
    </location>
</feature>
<accession>A0AAW2Q083</accession>
<organism evidence="3">
    <name type="scientific">Sesamum radiatum</name>
    <name type="common">Black benniseed</name>
    <dbReference type="NCBI Taxonomy" id="300843"/>
    <lineage>
        <taxon>Eukaryota</taxon>
        <taxon>Viridiplantae</taxon>
        <taxon>Streptophyta</taxon>
        <taxon>Embryophyta</taxon>
        <taxon>Tracheophyta</taxon>
        <taxon>Spermatophyta</taxon>
        <taxon>Magnoliopsida</taxon>
        <taxon>eudicotyledons</taxon>
        <taxon>Gunneridae</taxon>
        <taxon>Pentapetalae</taxon>
        <taxon>asterids</taxon>
        <taxon>lamiids</taxon>
        <taxon>Lamiales</taxon>
        <taxon>Pedaliaceae</taxon>
        <taxon>Sesamum</taxon>
    </lineage>
</organism>
<dbReference type="Pfam" id="PF03372">
    <property type="entry name" value="Exo_endo_phos"/>
    <property type="match status" value="1"/>
</dbReference>
<dbReference type="GO" id="GO:0003824">
    <property type="term" value="F:catalytic activity"/>
    <property type="evidence" value="ECO:0007669"/>
    <property type="project" value="InterPro"/>
</dbReference>
<dbReference type="SUPFAM" id="SSF56219">
    <property type="entry name" value="DNase I-like"/>
    <property type="match status" value="1"/>
</dbReference>
<proteinExistence type="predicted"/>